<name>A0A8S4QES1_9NEOP</name>
<gene>
    <name evidence="2" type="primary">jg10579</name>
    <name evidence="2" type="ORF">PAEG_LOCUS402</name>
</gene>
<feature type="non-terminal residue" evidence="2">
    <location>
        <position position="66"/>
    </location>
</feature>
<feature type="region of interest" description="Disordered" evidence="1">
    <location>
        <begin position="45"/>
        <end position="66"/>
    </location>
</feature>
<evidence type="ECO:0000313" key="3">
    <source>
        <dbReference type="Proteomes" id="UP000838756"/>
    </source>
</evidence>
<proteinExistence type="predicted"/>
<evidence type="ECO:0000313" key="2">
    <source>
        <dbReference type="EMBL" id="CAH2207782.1"/>
    </source>
</evidence>
<sequence>MPKVPYQNIEGPPEQTHTEYLIIPKMEILEDLEITFDKECEDSDFIFPKEESDSRERDLLKPIKTE</sequence>
<protein>
    <submittedName>
        <fullName evidence="2">Jg10579 protein</fullName>
    </submittedName>
</protein>
<dbReference type="AlphaFoldDB" id="A0A8S4QES1"/>
<dbReference type="EMBL" id="CAKXAJ010001276">
    <property type="protein sequence ID" value="CAH2207782.1"/>
    <property type="molecule type" value="Genomic_DNA"/>
</dbReference>
<reference evidence="2" key="1">
    <citation type="submission" date="2022-03" db="EMBL/GenBank/DDBJ databases">
        <authorList>
            <person name="Lindestad O."/>
        </authorList>
    </citation>
    <scope>NUCLEOTIDE SEQUENCE</scope>
</reference>
<keyword evidence="3" id="KW-1185">Reference proteome</keyword>
<evidence type="ECO:0000256" key="1">
    <source>
        <dbReference type="SAM" id="MobiDB-lite"/>
    </source>
</evidence>
<comment type="caution">
    <text evidence="2">The sequence shown here is derived from an EMBL/GenBank/DDBJ whole genome shotgun (WGS) entry which is preliminary data.</text>
</comment>
<accession>A0A8S4QES1</accession>
<organism evidence="2 3">
    <name type="scientific">Pararge aegeria aegeria</name>
    <dbReference type="NCBI Taxonomy" id="348720"/>
    <lineage>
        <taxon>Eukaryota</taxon>
        <taxon>Metazoa</taxon>
        <taxon>Ecdysozoa</taxon>
        <taxon>Arthropoda</taxon>
        <taxon>Hexapoda</taxon>
        <taxon>Insecta</taxon>
        <taxon>Pterygota</taxon>
        <taxon>Neoptera</taxon>
        <taxon>Endopterygota</taxon>
        <taxon>Lepidoptera</taxon>
        <taxon>Glossata</taxon>
        <taxon>Ditrysia</taxon>
        <taxon>Papilionoidea</taxon>
        <taxon>Nymphalidae</taxon>
        <taxon>Satyrinae</taxon>
        <taxon>Satyrini</taxon>
        <taxon>Parargina</taxon>
        <taxon>Pararge</taxon>
    </lineage>
</organism>
<feature type="compositionally biased region" description="Basic and acidic residues" evidence="1">
    <location>
        <begin position="47"/>
        <end position="66"/>
    </location>
</feature>
<dbReference type="Proteomes" id="UP000838756">
    <property type="component" value="Unassembled WGS sequence"/>
</dbReference>